<dbReference type="GO" id="GO:0051707">
    <property type="term" value="P:response to other organism"/>
    <property type="evidence" value="ECO:0007669"/>
    <property type="project" value="UniProtKB-ARBA"/>
</dbReference>
<evidence type="ECO:0000313" key="10">
    <source>
        <dbReference type="EMBL" id="GMH31602.1"/>
    </source>
</evidence>
<dbReference type="Pfam" id="PF18052">
    <property type="entry name" value="Rx_N"/>
    <property type="match status" value="1"/>
</dbReference>
<dbReference type="Pfam" id="PF00931">
    <property type="entry name" value="NB-ARC"/>
    <property type="match status" value="1"/>
</dbReference>
<evidence type="ECO:0000256" key="1">
    <source>
        <dbReference type="ARBA" id="ARBA00022614"/>
    </source>
</evidence>
<keyword evidence="4" id="KW-0611">Plant defense</keyword>
<reference evidence="10" key="1">
    <citation type="submission" date="2023-05" db="EMBL/GenBank/DDBJ databases">
        <title>Nepenthes gracilis genome sequencing.</title>
        <authorList>
            <person name="Fukushima K."/>
        </authorList>
    </citation>
    <scope>NUCLEOTIDE SEQUENCE</scope>
    <source>
        <strain evidence="10">SING2019-196</strain>
    </source>
</reference>
<dbReference type="Pfam" id="PF23559">
    <property type="entry name" value="WHD_DRP"/>
    <property type="match status" value="1"/>
</dbReference>
<dbReference type="EMBL" id="BSYO01000040">
    <property type="protein sequence ID" value="GMH31602.1"/>
    <property type="molecule type" value="Genomic_DNA"/>
</dbReference>
<dbReference type="SUPFAM" id="SSF52058">
    <property type="entry name" value="L domain-like"/>
    <property type="match status" value="1"/>
</dbReference>
<evidence type="ECO:0000256" key="4">
    <source>
        <dbReference type="ARBA" id="ARBA00022821"/>
    </source>
</evidence>
<dbReference type="Gene3D" id="3.80.10.10">
    <property type="entry name" value="Ribonuclease Inhibitor"/>
    <property type="match status" value="1"/>
</dbReference>
<sequence>MSIAEGLVVEAVSIVLKMVLSRAVEEFKFTWGYKEEINKMKRKLILMQAILDAVNERKLTKIEQLWMGKVKDAAYYADDVFDKFSFEVLRRKMEVRSRLRSKARKIFTLSNQIGFRWLIKDDVKKFTLMVDDVFKEADLLGIKPVKLADENREAAFAAAEFQRRQELVDTRQVVGRDRDEGYLVEVLCKSDKGKDFSAVAIVGMAGIGKTTLARRAFENEAVVKHFTERVWICVSENFNVNRLLNEMAESITTCKCDMSNTEAIIRKLQHHLQGRRYLLVLDDVWNTLQERWESLRNSLQRIGASSGSIVLVTTRTDDVIMIMGDPLIHRLEGLSHEDSWALFKQRVFSDETTYPSSFEAIGRKIVDKCKGVPLAIKMLSSLLQPKRNANVWESIANSEIWELPQDEYGIVPSLLLSFHHLPSSYVKQCFAYCSIFPKDATLLRQDLINLWMAQGFLCQSERSKVTMEEMGQEYFNILLNNSFLQVSRRDQVDEDTEECTMHDLVHDLAIFVSKHDWLIWKEGGETDDVSSIRHLAIFTKSSDLVSNSSLEEMSKRLRTVHSWVNVPTGLWMHMKYLRVLKLRRIGIEEVPAAIDELKHLRYLDLSENPIRQLPELITNLYSLQTLRLLGCSKLHELPIGLSKLINLRHIPTENHVLVPSGIERLTCLQTLPSLQLLEAGGWRIHELGCLNDVRGSLDIAGLCNLKSKGVAERAGIRRKAGISALRLDWSATERAEDSSLFDEEVLDVFQPHPNLKSLMVRHFNGGKFPLWLMRMTVVRENDERILLHNVVRIELIDCKRCQQLPTLGHLPFLRVLRIKGLESIKCIGTEFYTMIVTIELRVAPTVTTAQVARH</sequence>
<dbReference type="InterPro" id="IPR002182">
    <property type="entry name" value="NB-ARC"/>
</dbReference>
<dbReference type="PRINTS" id="PR00364">
    <property type="entry name" value="DISEASERSIST"/>
</dbReference>
<dbReference type="InterPro" id="IPR001611">
    <property type="entry name" value="Leu-rich_rpt"/>
</dbReference>
<dbReference type="Gene3D" id="1.10.10.10">
    <property type="entry name" value="Winged helix-like DNA-binding domain superfamily/Winged helix DNA-binding domain"/>
    <property type="match status" value="1"/>
</dbReference>
<dbReference type="AlphaFoldDB" id="A0AAD3Y6L1"/>
<dbReference type="GO" id="GO:0005524">
    <property type="term" value="F:ATP binding"/>
    <property type="evidence" value="ECO:0007669"/>
    <property type="project" value="UniProtKB-KW"/>
</dbReference>
<dbReference type="InterPro" id="IPR041118">
    <property type="entry name" value="Rx_N"/>
</dbReference>
<dbReference type="Gene3D" id="1.10.8.430">
    <property type="entry name" value="Helical domain of apoptotic protease-activating factors"/>
    <property type="match status" value="1"/>
</dbReference>
<dbReference type="InterPro" id="IPR056789">
    <property type="entry name" value="LRR_R13L1-DRL21"/>
</dbReference>
<keyword evidence="2" id="KW-0677">Repeat</keyword>
<comment type="caution">
    <text evidence="10">The sequence shown here is derived from an EMBL/GenBank/DDBJ whole genome shotgun (WGS) entry which is preliminary data.</text>
</comment>
<dbReference type="GO" id="GO:0006952">
    <property type="term" value="P:defense response"/>
    <property type="evidence" value="ECO:0007669"/>
    <property type="project" value="UniProtKB-KW"/>
</dbReference>
<feature type="domain" description="R13L1/DRL21-like LRR repeat region" evidence="9">
    <location>
        <begin position="684"/>
        <end position="820"/>
    </location>
</feature>
<keyword evidence="3" id="KW-0547">Nucleotide-binding</keyword>
<evidence type="ECO:0000259" key="8">
    <source>
        <dbReference type="Pfam" id="PF23559"/>
    </source>
</evidence>
<dbReference type="PANTHER" id="PTHR36766">
    <property type="entry name" value="PLANT BROAD-SPECTRUM MILDEW RESISTANCE PROTEIN RPW8"/>
    <property type="match status" value="1"/>
</dbReference>
<feature type="domain" description="NB-ARC" evidence="6">
    <location>
        <begin position="191"/>
        <end position="351"/>
    </location>
</feature>
<evidence type="ECO:0000256" key="2">
    <source>
        <dbReference type="ARBA" id="ARBA00022737"/>
    </source>
</evidence>
<dbReference type="SUPFAM" id="SSF52540">
    <property type="entry name" value="P-loop containing nucleoside triphosphate hydrolases"/>
    <property type="match status" value="1"/>
</dbReference>
<dbReference type="InterPro" id="IPR027417">
    <property type="entry name" value="P-loop_NTPase"/>
</dbReference>
<evidence type="ECO:0000259" key="7">
    <source>
        <dbReference type="Pfam" id="PF18052"/>
    </source>
</evidence>
<dbReference type="InterPro" id="IPR036388">
    <property type="entry name" value="WH-like_DNA-bd_sf"/>
</dbReference>
<accession>A0AAD3Y6L1</accession>
<gene>
    <name evidence="10" type="ORF">Nepgr_033446</name>
</gene>
<feature type="domain" description="Disease resistance N-terminal" evidence="7">
    <location>
        <begin position="11"/>
        <end position="100"/>
    </location>
</feature>
<dbReference type="InterPro" id="IPR032675">
    <property type="entry name" value="LRR_dom_sf"/>
</dbReference>
<organism evidence="10 11">
    <name type="scientific">Nepenthes gracilis</name>
    <name type="common">Slender pitcher plant</name>
    <dbReference type="NCBI Taxonomy" id="150966"/>
    <lineage>
        <taxon>Eukaryota</taxon>
        <taxon>Viridiplantae</taxon>
        <taxon>Streptophyta</taxon>
        <taxon>Embryophyta</taxon>
        <taxon>Tracheophyta</taxon>
        <taxon>Spermatophyta</taxon>
        <taxon>Magnoliopsida</taxon>
        <taxon>eudicotyledons</taxon>
        <taxon>Gunneridae</taxon>
        <taxon>Pentapetalae</taxon>
        <taxon>Caryophyllales</taxon>
        <taxon>Nepenthaceae</taxon>
        <taxon>Nepenthes</taxon>
    </lineage>
</organism>
<evidence type="ECO:0000313" key="11">
    <source>
        <dbReference type="Proteomes" id="UP001279734"/>
    </source>
</evidence>
<proteinExistence type="predicted"/>
<dbReference type="InterPro" id="IPR042197">
    <property type="entry name" value="Apaf_helical"/>
</dbReference>
<evidence type="ECO:0000256" key="5">
    <source>
        <dbReference type="ARBA" id="ARBA00022840"/>
    </source>
</evidence>
<dbReference type="GO" id="GO:0043531">
    <property type="term" value="F:ADP binding"/>
    <property type="evidence" value="ECO:0007669"/>
    <property type="project" value="InterPro"/>
</dbReference>
<dbReference type="Gene3D" id="1.20.5.4130">
    <property type="match status" value="1"/>
</dbReference>
<protein>
    <submittedName>
        <fullName evidence="10">Uncharacterized protein</fullName>
    </submittedName>
</protein>
<dbReference type="Gene3D" id="3.40.50.300">
    <property type="entry name" value="P-loop containing nucleotide triphosphate hydrolases"/>
    <property type="match status" value="1"/>
</dbReference>
<name>A0AAD3Y6L1_NEPGR</name>
<dbReference type="InterPro" id="IPR058922">
    <property type="entry name" value="WHD_DRP"/>
</dbReference>
<dbReference type="FunFam" id="1.10.10.10:FF:000322">
    <property type="entry name" value="Probable disease resistance protein At1g63360"/>
    <property type="match status" value="1"/>
</dbReference>
<dbReference type="PANTHER" id="PTHR36766:SF70">
    <property type="entry name" value="DISEASE RESISTANCE PROTEIN RGA4"/>
    <property type="match status" value="1"/>
</dbReference>
<dbReference type="Proteomes" id="UP001279734">
    <property type="component" value="Unassembled WGS sequence"/>
</dbReference>
<keyword evidence="11" id="KW-1185">Reference proteome</keyword>
<dbReference type="Pfam" id="PF25019">
    <property type="entry name" value="LRR_R13L1-DRL21"/>
    <property type="match status" value="1"/>
</dbReference>
<feature type="domain" description="Disease resistance protein winged helix" evidence="8">
    <location>
        <begin position="435"/>
        <end position="509"/>
    </location>
</feature>
<evidence type="ECO:0000259" key="9">
    <source>
        <dbReference type="Pfam" id="PF25019"/>
    </source>
</evidence>
<dbReference type="PROSITE" id="PS51450">
    <property type="entry name" value="LRR"/>
    <property type="match status" value="1"/>
</dbReference>
<keyword evidence="5" id="KW-0067">ATP-binding</keyword>
<evidence type="ECO:0000256" key="3">
    <source>
        <dbReference type="ARBA" id="ARBA00022741"/>
    </source>
</evidence>
<evidence type="ECO:0000259" key="6">
    <source>
        <dbReference type="Pfam" id="PF00931"/>
    </source>
</evidence>
<keyword evidence="1" id="KW-0433">Leucine-rich repeat</keyword>